<reference evidence="1 2" key="1">
    <citation type="submission" date="2018-11" db="EMBL/GenBank/DDBJ databases">
        <title>Genome assembly of Steccherinum ochraceum LE-BIN_3174, the white-rot fungus of the Steccherinaceae family (The Residual Polyporoid clade, Polyporales, Basidiomycota).</title>
        <authorList>
            <person name="Fedorova T.V."/>
            <person name="Glazunova O.A."/>
            <person name="Landesman E.O."/>
            <person name="Moiseenko K.V."/>
            <person name="Psurtseva N.V."/>
            <person name="Savinova O.S."/>
            <person name="Shakhova N.V."/>
            <person name="Tyazhelova T.V."/>
            <person name="Vasina D.V."/>
        </authorList>
    </citation>
    <scope>NUCLEOTIDE SEQUENCE [LARGE SCALE GENOMIC DNA]</scope>
    <source>
        <strain evidence="1 2">LE-BIN_3174</strain>
    </source>
</reference>
<accession>A0A4R0RCN2</accession>
<evidence type="ECO:0000313" key="1">
    <source>
        <dbReference type="EMBL" id="TCD64766.1"/>
    </source>
</evidence>
<dbReference type="EMBL" id="RWJN01000217">
    <property type="protein sequence ID" value="TCD64766.1"/>
    <property type="molecule type" value="Genomic_DNA"/>
</dbReference>
<keyword evidence="2" id="KW-1185">Reference proteome</keyword>
<sequence length="170" mass="18561">MRAISIVNDLVVLCLTWMKTADVWRASLELENFKPALTTLLLRDGSLYFGSRLLLNIVVLTLDVLAVDSVDSTAFMFVVDALTTNLMTRFIMDLRCVASSRNTTVGESSARFTVGSFMGNMGAPLKVADSTWASCSADDVDHERPCCEETTESRFCVATEANVSGGESIR</sequence>
<dbReference type="Proteomes" id="UP000292702">
    <property type="component" value="Unassembled WGS sequence"/>
</dbReference>
<gene>
    <name evidence="1" type="ORF">EIP91_003657</name>
</gene>
<name>A0A4R0RCN2_9APHY</name>
<evidence type="ECO:0000313" key="2">
    <source>
        <dbReference type="Proteomes" id="UP000292702"/>
    </source>
</evidence>
<comment type="caution">
    <text evidence="1">The sequence shown here is derived from an EMBL/GenBank/DDBJ whole genome shotgun (WGS) entry which is preliminary data.</text>
</comment>
<dbReference type="OrthoDB" id="2751164at2759"/>
<protein>
    <submittedName>
        <fullName evidence="1">Uncharacterized protein</fullName>
    </submittedName>
</protein>
<dbReference type="AlphaFoldDB" id="A0A4R0RCN2"/>
<organism evidence="1 2">
    <name type="scientific">Steccherinum ochraceum</name>
    <dbReference type="NCBI Taxonomy" id="92696"/>
    <lineage>
        <taxon>Eukaryota</taxon>
        <taxon>Fungi</taxon>
        <taxon>Dikarya</taxon>
        <taxon>Basidiomycota</taxon>
        <taxon>Agaricomycotina</taxon>
        <taxon>Agaricomycetes</taxon>
        <taxon>Polyporales</taxon>
        <taxon>Steccherinaceae</taxon>
        <taxon>Steccherinum</taxon>
    </lineage>
</organism>
<proteinExistence type="predicted"/>